<keyword evidence="4" id="KW-1185">Reference proteome</keyword>
<dbReference type="Pfam" id="PF04784">
    <property type="entry name" value="DUF547"/>
    <property type="match status" value="1"/>
</dbReference>
<evidence type="ECO:0000313" key="3">
    <source>
        <dbReference type="EMBL" id="GLQ19342.1"/>
    </source>
</evidence>
<accession>A0ABQ5UZD1</accession>
<protein>
    <recommendedName>
        <fullName evidence="2">DUF547 domain-containing protein</fullName>
    </recommendedName>
</protein>
<dbReference type="Proteomes" id="UP001161390">
    <property type="component" value="Unassembled WGS sequence"/>
</dbReference>
<feature type="domain" description="DUF547" evidence="2">
    <location>
        <begin position="98"/>
        <end position="208"/>
    </location>
</feature>
<dbReference type="EMBL" id="BSNJ01000001">
    <property type="protein sequence ID" value="GLQ19342.1"/>
    <property type="molecule type" value="Genomic_DNA"/>
</dbReference>
<evidence type="ECO:0000313" key="4">
    <source>
        <dbReference type="Proteomes" id="UP001161390"/>
    </source>
</evidence>
<evidence type="ECO:0000256" key="1">
    <source>
        <dbReference type="SAM" id="MobiDB-lite"/>
    </source>
</evidence>
<comment type="caution">
    <text evidence="3">The sequence shown here is derived from an EMBL/GenBank/DDBJ whole genome shotgun (WGS) entry which is preliminary data.</text>
</comment>
<name>A0ABQ5UZD1_9PROT</name>
<reference evidence="3" key="1">
    <citation type="journal article" date="2014" name="Int. J. Syst. Evol. Microbiol.">
        <title>Complete genome of a new Firmicutes species belonging to the dominant human colonic microbiota ('Ruminococcus bicirculans') reveals two chromosomes and a selective capacity to utilize plant glucans.</title>
        <authorList>
            <consortium name="NISC Comparative Sequencing Program"/>
            <person name="Wegmann U."/>
            <person name="Louis P."/>
            <person name="Goesmann A."/>
            <person name="Henrissat B."/>
            <person name="Duncan S.H."/>
            <person name="Flint H.J."/>
        </authorList>
    </citation>
    <scope>NUCLEOTIDE SEQUENCE</scope>
    <source>
        <strain evidence="3">NBRC 108216</strain>
    </source>
</reference>
<proteinExistence type="predicted"/>
<feature type="region of interest" description="Disordered" evidence="1">
    <location>
        <begin position="338"/>
        <end position="372"/>
    </location>
</feature>
<sequence length="372" mass="41648">MASPYSHFTPDPSRTTRLDFTFWDEVLKESVLYTGPSLRERASRPYPIVGSRLTRGHTSHYRLEGNKVLFEGFDDDFTEMLGHYVEDLVAIANRVDLTSLPRDEQLAYWLSLHNVLVVHAIAENYPLSSPSRIKGADGLRFHDTKRVTIDGVVLSLRNIRQDIVYANWANPLVIYGFFHGDIGSPSLQRKAYAGNTVWDTLRFSGTEFANSLRGFIVYGDEPKISRHYDDAAPYFFAVDFNADVRRHMNSLLTPEVKTELADATAVVKIARYEADVADMTKGTNDRIQLGNVYSATSSGTTKVPTVLARAVNETGQKMTKIRRRGLFSTVTIEDIQTVPQEDRLSSGLPIEMELPDPSQNTGSSSDSDEPSD</sequence>
<evidence type="ECO:0000259" key="2">
    <source>
        <dbReference type="Pfam" id="PF04784"/>
    </source>
</evidence>
<gene>
    <name evidence="3" type="ORF">GCM10007854_02970</name>
</gene>
<dbReference type="InterPro" id="IPR006869">
    <property type="entry name" value="DUF547"/>
</dbReference>
<organism evidence="3 4">
    <name type="scientific">Algimonas porphyrae</name>
    <dbReference type="NCBI Taxonomy" id="1128113"/>
    <lineage>
        <taxon>Bacteria</taxon>
        <taxon>Pseudomonadati</taxon>
        <taxon>Pseudomonadota</taxon>
        <taxon>Alphaproteobacteria</taxon>
        <taxon>Maricaulales</taxon>
        <taxon>Robiginitomaculaceae</taxon>
        <taxon>Algimonas</taxon>
    </lineage>
</organism>
<reference evidence="3" key="2">
    <citation type="submission" date="2023-01" db="EMBL/GenBank/DDBJ databases">
        <title>Draft genome sequence of Algimonas porphyrae strain NBRC 108216.</title>
        <authorList>
            <person name="Sun Q."/>
            <person name="Mori K."/>
        </authorList>
    </citation>
    <scope>NUCLEOTIDE SEQUENCE</scope>
    <source>
        <strain evidence="3">NBRC 108216</strain>
    </source>
</reference>